<organism evidence="1 2">
    <name type="scientific">Bowmanella yangjiangensis</name>
    <dbReference type="NCBI Taxonomy" id="2811230"/>
    <lineage>
        <taxon>Bacteria</taxon>
        <taxon>Pseudomonadati</taxon>
        <taxon>Pseudomonadota</taxon>
        <taxon>Gammaproteobacteria</taxon>
        <taxon>Alteromonadales</taxon>
        <taxon>Alteromonadaceae</taxon>
        <taxon>Bowmanella</taxon>
    </lineage>
</organism>
<sequence>MNNVTPLNVKPDRLANQLAMHESMMDELRHVLEKYQDLDLLPVFINDAFAQVGSEASMGPLVMILDGDDPA</sequence>
<proteinExistence type="predicted"/>
<protein>
    <recommendedName>
        <fullName evidence="3">Histidine kinase</fullName>
    </recommendedName>
</protein>
<dbReference type="RefSeq" id="WP_206596486.1">
    <property type="nucleotide sequence ID" value="NZ_JAFKCS010000101.1"/>
</dbReference>
<evidence type="ECO:0000313" key="1">
    <source>
        <dbReference type="EMBL" id="MBN7822576.1"/>
    </source>
</evidence>
<dbReference type="EMBL" id="JAFKCS010000101">
    <property type="protein sequence ID" value="MBN7822576.1"/>
    <property type="molecule type" value="Genomic_DNA"/>
</dbReference>
<reference evidence="1 2" key="1">
    <citation type="submission" date="2021-03" db="EMBL/GenBank/DDBJ databases">
        <title>novel species isolated from a fishpond in China.</title>
        <authorList>
            <person name="Lu H."/>
            <person name="Cai Z."/>
        </authorList>
    </citation>
    <scope>NUCLEOTIDE SEQUENCE [LARGE SCALE GENOMIC DNA]</scope>
    <source>
        <strain evidence="1 2">Y57</strain>
    </source>
</reference>
<dbReference type="Proteomes" id="UP000663992">
    <property type="component" value="Unassembled WGS sequence"/>
</dbReference>
<evidence type="ECO:0000313" key="2">
    <source>
        <dbReference type="Proteomes" id="UP000663992"/>
    </source>
</evidence>
<comment type="caution">
    <text evidence="1">The sequence shown here is derived from an EMBL/GenBank/DDBJ whole genome shotgun (WGS) entry which is preliminary data.</text>
</comment>
<gene>
    <name evidence="1" type="ORF">J0A65_22125</name>
</gene>
<name>A0ABS3CZN3_9ALTE</name>
<evidence type="ECO:0008006" key="3">
    <source>
        <dbReference type="Google" id="ProtNLM"/>
    </source>
</evidence>
<keyword evidence="2" id="KW-1185">Reference proteome</keyword>
<accession>A0ABS3CZN3</accession>